<dbReference type="OrthoDB" id="5091633at2759"/>
<accession>F9GBC8</accession>
<gene>
    <name evidence="2" type="ORF">FOXB_15961</name>
</gene>
<name>F9GBC8_FUSOF</name>
<dbReference type="AlphaFoldDB" id="F9GBC8"/>
<feature type="region of interest" description="Disordered" evidence="1">
    <location>
        <begin position="256"/>
        <end position="463"/>
    </location>
</feature>
<proteinExistence type="predicted"/>
<protein>
    <submittedName>
        <fullName evidence="2">Uncharacterized protein</fullName>
    </submittedName>
</protein>
<feature type="compositionally biased region" description="Basic and acidic residues" evidence="1">
    <location>
        <begin position="289"/>
        <end position="302"/>
    </location>
</feature>
<evidence type="ECO:0000313" key="2">
    <source>
        <dbReference type="EMBL" id="EGU73537.1"/>
    </source>
</evidence>
<organism evidence="2">
    <name type="scientific">Fusarium oxysporum (strain Fo5176)</name>
    <name type="common">Fusarium vascular wilt</name>
    <dbReference type="NCBI Taxonomy" id="660025"/>
    <lineage>
        <taxon>Eukaryota</taxon>
        <taxon>Fungi</taxon>
        <taxon>Dikarya</taxon>
        <taxon>Ascomycota</taxon>
        <taxon>Pezizomycotina</taxon>
        <taxon>Sordariomycetes</taxon>
        <taxon>Hypocreomycetidae</taxon>
        <taxon>Hypocreales</taxon>
        <taxon>Nectriaceae</taxon>
        <taxon>Fusarium</taxon>
        <taxon>Fusarium oxysporum species complex</taxon>
    </lineage>
</organism>
<feature type="region of interest" description="Disordered" evidence="1">
    <location>
        <begin position="75"/>
        <end position="104"/>
    </location>
</feature>
<comment type="caution">
    <text evidence="2">The sequence shown here is derived from an EMBL/GenBank/DDBJ whole genome shotgun (WGS) entry which is preliminary data.</text>
</comment>
<evidence type="ECO:0000256" key="1">
    <source>
        <dbReference type="SAM" id="MobiDB-lite"/>
    </source>
</evidence>
<reference evidence="2" key="1">
    <citation type="journal article" date="2012" name="Mol. Plant Microbe Interact.">
        <title>A highly conserved effector in Fusarium oxysporum is required for full virulence on Arabidopsis.</title>
        <authorList>
            <person name="Thatcher L.F."/>
            <person name="Gardiner D.M."/>
            <person name="Kazan K."/>
            <person name="Manners J."/>
        </authorList>
    </citation>
    <scope>NUCLEOTIDE SEQUENCE [LARGE SCALE GENOMIC DNA]</scope>
    <source>
        <strain evidence="2">Fo5176</strain>
    </source>
</reference>
<dbReference type="PaxDb" id="5507-FOXG_16623P0"/>
<sequence>MSDRAITIVEEAPSRDEYEQRSGNLERNLDLARKNIEDIQKTIIEVEKEIDILWGTKENLDKKNKKLKLVIKKSKREGASHKALKSGRRRWESGKTKSSDSGELLNKLEDEREELIMNKMAWEDWKEDLEKERRRRMEYEAWMREEERRNYEDWKKSRYRPVSTIFGSEKATRAEAFGTDTTEICSVKQKSMTVISYKRHKNEFLLFHYSPLLYTTMPEDNPPENDLANRVAPEDMTQSLNANAPTDMVIYEHKTEPQDEPNDVPPEVTARDTPQIIPQDVPENVQVHDQPRPDKGKSRESVSQEQVYGNNVPLVDEPVRQTGSRVHIEENLPSRCSRWKEPRRKGSDRGDTHGGESHRRESHRTDSRKTETHRSESHKKDSHRSSSDRKDSHKLESRRWDSHRKDSHGRGSHKSSKMEESHKKKKIDATTVYGRPSFFATVGHLVDRTPYVRNPLQTKRKGN</sequence>
<dbReference type="EMBL" id="AFQF01004533">
    <property type="protein sequence ID" value="EGU73537.1"/>
    <property type="molecule type" value="Genomic_DNA"/>
</dbReference>
<feature type="compositionally biased region" description="Basic and acidic residues" evidence="1">
    <location>
        <begin position="326"/>
        <end position="404"/>
    </location>
</feature>
<feature type="compositionally biased region" description="Basic and acidic residues" evidence="1">
    <location>
        <begin position="89"/>
        <end position="104"/>
    </location>
</feature>
<feature type="region of interest" description="Disordered" evidence="1">
    <location>
        <begin position="1"/>
        <end position="21"/>
    </location>
</feature>
<feature type="compositionally biased region" description="Basic residues" evidence="1">
    <location>
        <begin position="405"/>
        <end position="415"/>
    </location>
</feature>